<reference evidence="1" key="1">
    <citation type="journal article" date="2023" name="G3 (Bethesda)">
        <title>A reference genome for the long-term kleptoplast-retaining sea slug Elysia crispata morphotype clarki.</title>
        <authorList>
            <person name="Eastman K.E."/>
            <person name="Pendleton A.L."/>
            <person name="Shaikh M.A."/>
            <person name="Suttiyut T."/>
            <person name="Ogas R."/>
            <person name="Tomko P."/>
            <person name="Gavelis G."/>
            <person name="Widhalm J.R."/>
            <person name="Wisecaver J.H."/>
        </authorList>
    </citation>
    <scope>NUCLEOTIDE SEQUENCE</scope>
    <source>
        <strain evidence="1">ECLA1</strain>
    </source>
</reference>
<evidence type="ECO:0000313" key="1">
    <source>
        <dbReference type="EMBL" id="KAK3793897.1"/>
    </source>
</evidence>
<accession>A0AAE1ATV9</accession>
<dbReference type="EMBL" id="JAWDGP010001166">
    <property type="protein sequence ID" value="KAK3793897.1"/>
    <property type="molecule type" value="Genomic_DNA"/>
</dbReference>
<comment type="caution">
    <text evidence="1">The sequence shown here is derived from an EMBL/GenBank/DDBJ whole genome shotgun (WGS) entry which is preliminary data.</text>
</comment>
<gene>
    <name evidence="1" type="ORF">RRG08_033473</name>
</gene>
<organism evidence="1 2">
    <name type="scientific">Elysia crispata</name>
    <name type="common">lettuce slug</name>
    <dbReference type="NCBI Taxonomy" id="231223"/>
    <lineage>
        <taxon>Eukaryota</taxon>
        <taxon>Metazoa</taxon>
        <taxon>Spiralia</taxon>
        <taxon>Lophotrochozoa</taxon>
        <taxon>Mollusca</taxon>
        <taxon>Gastropoda</taxon>
        <taxon>Heterobranchia</taxon>
        <taxon>Euthyneura</taxon>
        <taxon>Panpulmonata</taxon>
        <taxon>Sacoglossa</taxon>
        <taxon>Placobranchoidea</taxon>
        <taxon>Plakobranchidae</taxon>
        <taxon>Elysia</taxon>
    </lineage>
</organism>
<sequence length="148" mass="16574">MWKDWCSLTKPCGPCEAVDAAVTRIRAQKGLTTTVHHSLSLHHQAHDLLSSRSRRLELDRPSLQATSVTALDLPLSNHCSTCTHSPYAASVDILKRPRPAAILSHPTSNIPSQRPRPIAILFFSYVFRVSHSKYRSLNCCYRDQSALQ</sequence>
<proteinExistence type="predicted"/>
<dbReference type="Proteomes" id="UP001283361">
    <property type="component" value="Unassembled WGS sequence"/>
</dbReference>
<dbReference type="AlphaFoldDB" id="A0AAE1ATV9"/>
<protein>
    <submittedName>
        <fullName evidence="1">Uncharacterized protein</fullName>
    </submittedName>
</protein>
<keyword evidence="2" id="KW-1185">Reference proteome</keyword>
<evidence type="ECO:0000313" key="2">
    <source>
        <dbReference type="Proteomes" id="UP001283361"/>
    </source>
</evidence>
<name>A0AAE1ATV9_9GAST</name>